<dbReference type="EMBL" id="JACSPY010000001">
    <property type="protein sequence ID" value="MBD8019522.1"/>
    <property type="molecule type" value="Genomic_DNA"/>
</dbReference>
<feature type="transmembrane region" description="Helical" evidence="7">
    <location>
        <begin position="296"/>
        <end position="314"/>
    </location>
</feature>
<dbReference type="Proteomes" id="UP000651517">
    <property type="component" value="Unassembled WGS sequence"/>
</dbReference>
<dbReference type="Pfam" id="PF07690">
    <property type="entry name" value="MFS_1"/>
    <property type="match status" value="1"/>
</dbReference>
<keyword evidence="6 7" id="KW-0472">Membrane</keyword>
<dbReference type="InterPro" id="IPR020846">
    <property type="entry name" value="MFS_dom"/>
</dbReference>
<sequence length="458" mass="47156">MTRDDSPRPPREARAALTGGVVGNYVDQLHIFLPLTALAPALPHLVGREAIAGAATLTIVATLLGRPFGAVVFGRLADRFGRTAITQVAIAGTAICTLAIACLPTHETIGIAAIGLVLLLRFLGGMFLAGEYTSAIPLAMEWSKPRRRGLFSGLIMAMAPWAQASIALATLGLLAVLGPEAYAVFGWRLAFAAGGIASLLVLAYYHRNVADAKASRLLPADAAAPEAGRSEAAGSSGRPAELGSLRAVVLGRWARPFWAVFLLMTGLWLMTNMVVIRMAAYLGEGGSAAHLTAETVPVVMAAAAIAQALVMSVTGHISTLVGRRRFFVLAGIIAAVGGPVLYVLITQASTIVATAALVCLIQALTVTAYGPIGAHLSEIFPAEVRSTGYGTAYSASIVLPALFPFWLPALAGLLGGQTAAVVTVLVLGGIFVSFGGVLSTRSRTAEAQLSAGAPLSAD</sequence>
<dbReference type="InterPro" id="IPR011701">
    <property type="entry name" value="MFS"/>
</dbReference>
<comment type="caution">
    <text evidence="9">The sequence shown here is derived from an EMBL/GenBank/DDBJ whole genome shotgun (WGS) entry which is preliminary data.</text>
</comment>
<accession>A0ABR8WRH3</accession>
<dbReference type="PROSITE" id="PS50850">
    <property type="entry name" value="MFS"/>
    <property type="match status" value="1"/>
</dbReference>
<dbReference type="Gene3D" id="1.20.1250.20">
    <property type="entry name" value="MFS general substrate transporter like domains"/>
    <property type="match status" value="2"/>
</dbReference>
<feature type="transmembrane region" description="Helical" evidence="7">
    <location>
        <begin position="50"/>
        <end position="73"/>
    </location>
</feature>
<evidence type="ECO:0000256" key="4">
    <source>
        <dbReference type="ARBA" id="ARBA00022692"/>
    </source>
</evidence>
<feature type="transmembrane region" description="Helical" evidence="7">
    <location>
        <begin position="85"/>
        <end position="103"/>
    </location>
</feature>
<evidence type="ECO:0000256" key="7">
    <source>
        <dbReference type="SAM" id="Phobius"/>
    </source>
</evidence>
<feature type="domain" description="Major facilitator superfamily (MFS) profile" evidence="8">
    <location>
        <begin position="16"/>
        <end position="441"/>
    </location>
</feature>
<evidence type="ECO:0000256" key="1">
    <source>
        <dbReference type="ARBA" id="ARBA00004651"/>
    </source>
</evidence>
<keyword evidence="5 7" id="KW-1133">Transmembrane helix</keyword>
<dbReference type="RefSeq" id="WP_191725106.1">
    <property type="nucleotide sequence ID" value="NZ_JACSPY010000001.1"/>
</dbReference>
<feature type="transmembrane region" description="Helical" evidence="7">
    <location>
        <begin position="388"/>
        <end position="407"/>
    </location>
</feature>
<feature type="transmembrane region" description="Helical" evidence="7">
    <location>
        <begin position="419"/>
        <end position="438"/>
    </location>
</feature>
<proteinExistence type="predicted"/>
<feature type="transmembrane region" description="Helical" evidence="7">
    <location>
        <begin position="182"/>
        <end position="205"/>
    </location>
</feature>
<keyword evidence="3" id="KW-1003">Cell membrane</keyword>
<feature type="transmembrane region" description="Helical" evidence="7">
    <location>
        <begin position="256"/>
        <end position="276"/>
    </location>
</feature>
<organism evidence="9 10">
    <name type="scientific">Brevibacterium gallinarum</name>
    <dbReference type="NCBI Taxonomy" id="2762220"/>
    <lineage>
        <taxon>Bacteria</taxon>
        <taxon>Bacillati</taxon>
        <taxon>Actinomycetota</taxon>
        <taxon>Actinomycetes</taxon>
        <taxon>Micrococcales</taxon>
        <taxon>Brevibacteriaceae</taxon>
        <taxon>Brevibacterium</taxon>
    </lineage>
</organism>
<feature type="transmembrane region" description="Helical" evidence="7">
    <location>
        <begin position="326"/>
        <end position="345"/>
    </location>
</feature>
<keyword evidence="10" id="KW-1185">Reference proteome</keyword>
<dbReference type="SUPFAM" id="SSF103473">
    <property type="entry name" value="MFS general substrate transporter"/>
    <property type="match status" value="1"/>
</dbReference>
<reference evidence="9 10" key="1">
    <citation type="submission" date="2020-08" db="EMBL/GenBank/DDBJ databases">
        <title>A Genomic Blueprint of the Chicken Gut Microbiome.</title>
        <authorList>
            <person name="Gilroy R."/>
            <person name="Ravi A."/>
            <person name="Getino M."/>
            <person name="Pursley I."/>
            <person name="Horton D.L."/>
            <person name="Alikhan N.-F."/>
            <person name="Baker D."/>
            <person name="Gharbi K."/>
            <person name="Hall N."/>
            <person name="Watson M."/>
            <person name="Adriaenssens E.M."/>
            <person name="Foster-Nyarko E."/>
            <person name="Jarju S."/>
            <person name="Secka A."/>
            <person name="Antonio M."/>
            <person name="Oren A."/>
            <person name="Chaudhuri R."/>
            <person name="La Ragione R.M."/>
            <person name="Hildebrand F."/>
            <person name="Pallen M.J."/>
        </authorList>
    </citation>
    <scope>NUCLEOTIDE SEQUENCE [LARGE SCALE GENOMIC DNA]</scope>
    <source>
        <strain evidence="9 10">Re57</strain>
    </source>
</reference>
<evidence type="ECO:0000256" key="3">
    <source>
        <dbReference type="ARBA" id="ARBA00022475"/>
    </source>
</evidence>
<dbReference type="InterPro" id="IPR036259">
    <property type="entry name" value="MFS_trans_sf"/>
</dbReference>
<name>A0ABR8WRH3_9MICO</name>
<protein>
    <submittedName>
        <fullName evidence="9">MFS transporter</fullName>
    </submittedName>
</protein>
<evidence type="ECO:0000313" key="10">
    <source>
        <dbReference type="Proteomes" id="UP000651517"/>
    </source>
</evidence>
<dbReference type="PANTHER" id="PTHR43045:SF4">
    <property type="entry name" value="TRANSPORTER YDFJ-RELATED"/>
    <property type="match status" value="1"/>
</dbReference>
<comment type="subcellular location">
    <subcellularLocation>
        <location evidence="1">Cell membrane</location>
        <topology evidence="1">Multi-pass membrane protein</topology>
    </subcellularLocation>
</comment>
<feature type="transmembrane region" description="Helical" evidence="7">
    <location>
        <begin position="351"/>
        <end position="376"/>
    </location>
</feature>
<evidence type="ECO:0000256" key="2">
    <source>
        <dbReference type="ARBA" id="ARBA00022448"/>
    </source>
</evidence>
<evidence type="ECO:0000256" key="6">
    <source>
        <dbReference type="ARBA" id="ARBA00023136"/>
    </source>
</evidence>
<evidence type="ECO:0000313" key="9">
    <source>
        <dbReference type="EMBL" id="MBD8019522.1"/>
    </source>
</evidence>
<keyword evidence="2" id="KW-0813">Transport</keyword>
<dbReference type="PANTHER" id="PTHR43045">
    <property type="entry name" value="SHIKIMATE TRANSPORTER"/>
    <property type="match status" value="1"/>
</dbReference>
<evidence type="ECO:0000259" key="8">
    <source>
        <dbReference type="PROSITE" id="PS50850"/>
    </source>
</evidence>
<evidence type="ECO:0000256" key="5">
    <source>
        <dbReference type="ARBA" id="ARBA00022989"/>
    </source>
</evidence>
<feature type="transmembrane region" description="Helical" evidence="7">
    <location>
        <begin position="150"/>
        <end position="176"/>
    </location>
</feature>
<keyword evidence="4 7" id="KW-0812">Transmembrane</keyword>
<gene>
    <name evidence="9" type="ORF">H9634_01835</name>
</gene>
<feature type="transmembrane region" description="Helical" evidence="7">
    <location>
        <begin position="109"/>
        <end position="129"/>
    </location>
</feature>